<dbReference type="EMBL" id="HACA01001196">
    <property type="protein sequence ID" value="CDW18557.1"/>
    <property type="molecule type" value="Transcribed_RNA"/>
</dbReference>
<accession>A0A0K2SYV1</accession>
<feature type="transmembrane region" description="Helical" evidence="1">
    <location>
        <begin position="20"/>
        <end position="44"/>
    </location>
</feature>
<keyword evidence="1" id="KW-1133">Transmembrane helix</keyword>
<feature type="transmembrane region" description="Helical" evidence="1">
    <location>
        <begin position="188"/>
        <end position="214"/>
    </location>
</feature>
<reference evidence="2" key="1">
    <citation type="submission" date="2014-05" db="EMBL/GenBank/DDBJ databases">
        <authorList>
            <person name="Chronopoulou M."/>
        </authorList>
    </citation>
    <scope>NUCLEOTIDE SEQUENCE</scope>
    <source>
        <tissue evidence="2">Whole organism</tissue>
    </source>
</reference>
<keyword evidence="1" id="KW-0812">Transmembrane</keyword>
<feature type="transmembrane region" description="Helical" evidence="1">
    <location>
        <begin position="280"/>
        <end position="300"/>
    </location>
</feature>
<feature type="transmembrane region" description="Helical" evidence="1">
    <location>
        <begin position="247"/>
        <end position="265"/>
    </location>
</feature>
<protein>
    <submittedName>
        <fullName evidence="2">Uncharacterized protein</fullName>
    </submittedName>
</protein>
<proteinExistence type="predicted"/>
<keyword evidence="1" id="KW-0472">Membrane</keyword>
<feature type="transmembrane region" description="Helical" evidence="1">
    <location>
        <begin position="56"/>
        <end position="74"/>
    </location>
</feature>
<feature type="transmembrane region" description="Helical" evidence="1">
    <location>
        <begin position="94"/>
        <end position="119"/>
    </location>
</feature>
<feature type="transmembrane region" description="Helical" evidence="1">
    <location>
        <begin position="131"/>
        <end position="156"/>
    </location>
</feature>
<evidence type="ECO:0000256" key="1">
    <source>
        <dbReference type="SAM" id="Phobius"/>
    </source>
</evidence>
<sequence length="367" mass="42270">MNYRDENDDEDNGSLKPKRTLFFLSCASLIISNIAMFICLYIIIRTRKQRPKFISVLLGSQYLMFIVTFFLYLIGKCMVDYELQNGQEDYERSYGVIGCMIYFLWSATALNSLVMIAFIQAKKIWKKNWGIFALLFQGICVIIIPSIILGLCIHFNDSGLKSFGAFIDATAYIQGEIWTLNFSNESDYFILLYFILTLIIFLVLGFACLIYNALTTYKDIRVKDMGMPGVAASYQIISSLELNLFKYKVAFVPFGFYMIAGYLFIDSQVSNDYEESRQAYYLIPLAFLLISNVYFAYLFCKISFRKYEVPFLPGIITIGRPTITKLPGLSESTERSMEKYFGHSERNNDIELKKVNVSSQSYTRSDI</sequence>
<organism evidence="2">
    <name type="scientific">Lepeophtheirus salmonis</name>
    <name type="common">Salmon louse</name>
    <name type="synonym">Caligus salmonis</name>
    <dbReference type="NCBI Taxonomy" id="72036"/>
    <lineage>
        <taxon>Eukaryota</taxon>
        <taxon>Metazoa</taxon>
        <taxon>Ecdysozoa</taxon>
        <taxon>Arthropoda</taxon>
        <taxon>Crustacea</taxon>
        <taxon>Multicrustacea</taxon>
        <taxon>Hexanauplia</taxon>
        <taxon>Copepoda</taxon>
        <taxon>Siphonostomatoida</taxon>
        <taxon>Caligidae</taxon>
        <taxon>Lepeophtheirus</taxon>
    </lineage>
</organism>
<dbReference type="AlphaFoldDB" id="A0A0K2SYV1"/>
<evidence type="ECO:0000313" key="2">
    <source>
        <dbReference type="EMBL" id="CDW18557.1"/>
    </source>
</evidence>
<name>A0A0K2SYV1_LEPSM</name>